<dbReference type="EMBL" id="JBHULN010000024">
    <property type="protein sequence ID" value="MFD2574150.1"/>
    <property type="molecule type" value="Genomic_DNA"/>
</dbReference>
<protein>
    <submittedName>
        <fullName evidence="2">IS1 family transposase</fullName>
    </submittedName>
</protein>
<reference evidence="2" key="3">
    <citation type="submission" date="2024-09" db="EMBL/GenBank/DDBJ databases">
        <authorList>
            <person name="Sun Q."/>
            <person name="Mori K."/>
        </authorList>
    </citation>
    <scope>NUCLEOTIDE SEQUENCE</scope>
    <source>
        <strain evidence="2">KCTC 42805</strain>
    </source>
</reference>
<evidence type="ECO:0000313" key="3">
    <source>
        <dbReference type="EMBL" id="MFD2574579.1"/>
    </source>
</evidence>
<evidence type="ECO:0000313" key="1">
    <source>
        <dbReference type="EMBL" id="MFD2571773.1"/>
    </source>
</evidence>
<organism evidence="2 4">
    <name type="scientific">Spirosoma soli</name>
    <dbReference type="NCBI Taxonomy" id="1770529"/>
    <lineage>
        <taxon>Bacteria</taxon>
        <taxon>Pseudomonadati</taxon>
        <taxon>Bacteroidota</taxon>
        <taxon>Cytophagia</taxon>
        <taxon>Cytophagales</taxon>
        <taxon>Cytophagaceae</taxon>
        <taxon>Spirosoma</taxon>
    </lineage>
</organism>
<evidence type="ECO:0000313" key="2">
    <source>
        <dbReference type="EMBL" id="MFD2574150.1"/>
    </source>
</evidence>
<gene>
    <name evidence="1" type="ORF">ACFSUS_14095</name>
    <name evidence="2" type="ORF">ACFSUS_26175</name>
    <name evidence="3" type="ORF">ACFSUS_28365</name>
</gene>
<sequence>LRQRCSRLVRLSLSFSKKLTRHIDSIRFVVMHYNLSLQV</sequence>
<dbReference type="EMBL" id="JBHULN010000007">
    <property type="protein sequence ID" value="MFD2571773.1"/>
    <property type="molecule type" value="Genomic_DNA"/>
</dbReference>
<reference evidence="2" key="1">
    <citation type="journal article" date="2014" name="Int. J. Syst. Evol. Microbiol.">
        <title>Complete genome of a new Firmicutes species belonging to the dominant human colonic microbiota ('Ruminococcus bicirculans') reveals two chromosomes and a selective capacity to utilize plant glucans.</title>
        <authorList>
            <consortium name="NISC Comparative Sequencing Program"/>
            <person name="Wegmann U."/>
            <person name="Louis P."/>
            <person name="Goesmann A."/>
            <person name="Henrissat B."/>
            <person name="Duncan S.H."/>
            <person name="Flint H.J."/>
        </authorList>
    </citation>
    <scope>NUCLEOTIDE SEQUENCE</scope>
    <source>
        <strain evidence="2">KCTC 42805</strain>
    </source>
</reference>
<proteinExistence type="predicted"/>
<keyword evidence="4" id="KW-1185">Reference proteome</keyword>
<comment type="caution">
    <text evidence="2">The sequence shown here is derived from an EMBL/GenBank/DDBJ whole genome shotgun (WGS) entry which is preliminary data.</text>
</comment>
<feature type="non-terminal residue" evidence="2">
    <location>
        <position position="1"/>
    </location>
</feature>
<accession>A0ABW5MAR7</accession>
<reference evidence="4" key="2">
    <citation type="journal article" date="2019" name="Int. J. Syst. Evol. Microbiol.">
        <title>The Global Catalogue of Microorganisms (GCM) 10K type strain sequencing project: providing services to taxonomists for standard genome sequencing and annotation.</title>
        <authorList>
            <consortium name="The Broad Institute Genomics Platform"/>
            <consortium name="The Broad Institute Genome Sequencing Center for Infectious Disease"/>
            <person name="Wu L."/>
            <person name="Ma J."/>
        </authorList>
    </citation>
    <scope>NUCLEOTIDE SEQUENCE [LARGE SCALE GENOMIC DNA]</scope>
    <source>
        <strain evidence="4">KCTC 42805</strain>
    </source>
</reference>
<name>A0ABW5MAR7_9BACT</name>
<dbReference type="EMBL" id="JBHULN010000033">
    <property type="protein sequence ID" value="MFD2574579.1"/>
    <property type="molecule type" value="Genomic_DNA"/>
</dbReference>
<dbReference type="Proteomes" id="UP001597469">
    <property type="component" value="Unassembled WGS sequence"/>
</dbReference>
<evidence type="ECO:0000313" key="4">
    <source>
        <dbReference type="Proteomes" id="UP001597469"/>
    </source>
</evidence>